<accession>A0A0F9FJ13</accession>
<dbReference type="EMBL" id="LAZR01032360">
    <property type="protein sequence ID" value="KKL51102.1"/>
    <property type="molecule type" value="Genomic_DNA"/>
</dbReference>
<reference evidence="1" key="1">
    <citation type="journal article" date="2015" name="Nature">
        <title>Complex archaea that bridge the gap between prokaryotes and eukaryotes.</title>
        <authorList>
            <person name="Spang A."/>
            <person name="Saw J.H."/>
            <person name="Jorgensen S.L."/>
            <person name="Zaremba-Niedzwiedzka K."/>
            <person name="Martijn J."/>
            <person name="Lind A.E."/>
            <person name="van Eijk R."/>
            <person name="Schleper C."/>
            <person name="Guy L."/>
            <person name="Ettema T.J."/>
        </authorList>
    </citation>
    <scope>NUCLEOTIDE SEQUENCE</scope>
</reference>
<evidence type="ECO:0000313" key="1">
    <source>
        <dbReference type="EMBL" id="KKL51102.1"/>
    </source>
</evidence>
<gene>
    <name evidence="1" type="ORF">LCGC14_2298870</name>
</gene>
<organism evidence="1">
    <name type="scientific">marine sediment metagenome</name>
    <dbReference type="NCBI Taxonomy" id="412755"/>
    <lineage>
        <taxon>unclassified sequences</taxon>
        <taxon>metagenomes</taxon>
        <taxon>ecological metagenomes</taxon>
    </lineage>
</organism>
<sequence>MRALLGAARRKADEFFKNFGNKFKEPTTRIKEPGALEDVISERLIALSLELKGLAGACPVFKEEHKRDLLAIMRRCDALASSVRALLGQELEGHVYWAENSGRRYLGLVGTPIDIGGMKVFSELESAVYTSATLATGGTFDFVRERLGLYDAEALLLPSPFN</sequence>
<feature type="non-terminal residue" evidence="1">
    <location>
        <position position="162"/>
    </location>
</feature>
<comment type="caution">
    <text evidence="1">The sequence shown here is derived from an EMBL/GenBank/DDBJ whole genome shotgun (WGS) entry which is preliminary data.</text>
</comment>
<proteinExistence type="predicted"/>
<dbReference type="AlphaFoldDB" id="A0A0F9FJ13"/>
<protein>
    <submittedName>
        <fullName evidence="1">Uncharacterized protein</fullName>
    </submittedName>
</protein>
<name>A0A0F9FJ13_9ZZZZ</name>